<dbReference type="PANTHER" id="PTHR42794">
    <property type="entry name" value="HEMIN IMPORT ATP-BINDING PROTEIN HMUV"/>
    <property type="match status" value="1"/>
</dbReference>
<proteinExistence type="predicted"/>
<keyword evidence="11" id="KW-1185">Reference proteome</keyword>
<dbReference type="FunFam" id="3.40.50.300:FF:000134">
    <property type="entry name" value="Iron-enterobactin ABC transporter ATP-binding protein"/>
    <property type="match status" value="1"/>
</dbReference>
<evidence type="ECO:0000256" key="5">
    <source>
        <dbReference type="ARBA" id="ARBA00058960"/>
    </source>
</evidence>
<evidence type="ECO:0000256" key="2">
    <source>
        <dbReference type="ARBA" id="ARBA00022741"/>
    </source>
</evidence>
<dbReference type="RefSeq" id="WP_220681467.1">
    <property type="nucleotide sequence ID" value="NZ_CP037968.1"/>
</dbReference>
<evidence type="ECO:0000313" key="11">
    <source>
        <dbReference type="Proteomes" id="UP000826709"/>
    </source>
</evidence>
<keyword evidence="3 10" id="KW-0067">ATP-binding</keyword>
<keyword evidence="1" id="KW-0813">Transport</keyword>
<dbReference type="SUPFAM" id="SSF52540">
    <property type="entry name" value="P-loop containing nucleoside triphosphate hydrolases"/>
    <property type="match status" value="1"/>
</dbReference>
<dbReference type="InterPro" id="IPR003593">
    <property type="entry name" value="AAA+_ATPase"/>
</dbReference>
<dbReference type="EMBL" id="CP037968">
    <property type="protein sequence ID" value="QYZ80157.1"/>
    <property type="molecule type" value="Genomic_DNA"/>
</dbReference>
<dbReference type="KEGG" id="mfk:E2N92_12325"/>
<dbReference type="InterPro" id="IPR017871">
    <property type="entry name" value="ABC_transporter-like_CS"/>
</dbReference>
<dbReference type="GO" id="GO:0005524">
    <property type="term" value="F:ATP binding"/>
    <property type="evidence" value="ECO:0007669"/>
    <property type="project" value="UniProtKB-KW"/>
</dbReference>
<dbReference type="InterPro" id="IPR027417">
    <property type="entry name" value="P-loop_NTPase"/>
</dbReference>
<comment type="function">
    <text evidence="5">Required for corrinoid utilization. Probably part of the ABC transporter complex BtuCDF involved in cobalamin (vitamin B12) import. Probably responsible for energy coupling to the transport system.</text>
</comment>
<dbReference type="Pfam" id="PF00005">
    <property type="entry name" value="ABC_tran"/>
    <property type="match status" value="1"/>
</dbReference>
<dbReference type="GO" id="GO:0015420">
    <property type="term" value="F:ABC-type vitamin B12 transporter activity"/>
    <property type="evidence" value="ECO:0007669"/>
    <property type="project" value="UniProtKB-EC"/>
</dbReference>
<dbReference type="Proteomes" id="UP000826709">
    <property type="component" value="Chromosome"/>
</dbReference>
<gene>
    <name evidence="10" type="ORF">E2N92_12325</name>
</gene>
<dbReference type="SMART" id="SM00382">
    <property type="entry name" value="AAA"/>
    <property type="match status" value="1"/>
</dbReference>
<evidence type="ECO:0000256" key="4">
    <source>
        <dbReference type="ARBA" id="ARBA00050590"/>
    </source>
</evidence>
<comment type="catalytic activity">
    <reaction evidence="4">
        <text>an R-cob(III)alamin(out) + ATP + H2O = an R-cob(III)alamin(in) + ADP + phosphate + H(+)</text>
        <dbReference type="Rhea" id="RHEA:17873"/>
        <dbReference type="ChEBI" id="CHEBI:15377"/>
        <dbReference type="ChEBI" id="CHEBI:15378"/>
        <dbReference type="ChEBI" id="CHEBI:30616"/>
        <dbReference type="ChEBI" id="CHEBI:43474"/>
        <dbReference type="ChEBI" id="CHEBI:140785"/>
        <dbReference type="ChEBI" id="CHEBI:456216"/>
        <dbReference type="EC" id="7.6.2.8"/>
    </reaction>
</comment>
<dbReference type="AlphaFoldDB" id="A0A8G1A4X2"/>
<evidence type="ECO:0000256" key="1">
    <source>
        <dbReference type="ARBA" id="ARBA00022448"/>
    </source>
</evidence>
<evidence type="ECO:0000256" key="3">
    <source>
        <dbReference type="ARBA" id="ARBA00022840"/>
    </source>
</evidence>
<reference evidence="10" key="2">
    <citation type="submission" date="2019-03" db="EMBL/GenBank/DDBJ databases">
        <authorList>
            <person name="Chen S.-C."/>
            <person name="Wu S.-Y."/>
            <person name="Lai M.-C."/>
        </authorList>
    </citation>
    <scope>NUCLEOTIDE SEQUENCE</scope>
    <source>
        <strain evidence="10">ML15</strain>
    </source>
</reference>
<dbReference type="Gene3D" id="3.40.50.300">
    <property type="entry name" value="P-loop containing nucleotide triphosphate hydrolases"/>
    <property type="match status" value="1"/>
</dbReference>
<name>A0A8G1A4X2_9EURY</name>
<keyword evidence="2" id="KW-0547">Nucleotide-binding</keyword>
<dbReference type="CDD" id="cd03214">
    <property type="entry name" value="ABC_Iron-Siderophores_B12_Hemin"/>
    <property type="match status" value="1"/>
</dbReference>
<organism evidence="10 11">
    <name type="scientific">Methanofollis formosanus</name>
    <dbReference type="NCBI Taxonomy" id="299308"/>
    <lineage>
        <taxon>Archaea</taxon>
        <taxon>Methanobacteriati</taxon>
        <taxon>Methanobacteriota</taxon>
        <taxon>Stenosarchaea group</taxon>
        <taxon>Methanomicrobia</taxon>
        <taxon>Methanomicrobiales</taxon>
        <taxon>Methanomicrobiaceae</taxon>
        <taxon>Methanofollis</taxon>
    </lineage>
</organism>
<feature type="domain" description="ABC transporter" evidence="9">
    <location>
        <begin position="4"/>
        <end position="237"/>
    </location>
</feature>
<dbReference type="OrthoDB" id="24644at2157"/>
<sequence>MVTLTIRDLTFSYRSAPVLQGLSLEVGEGSVLGLVGPNGSGKTTLIKCIDHILRPKGSILIDDREIARMEIEEIARAIGYVPQSSPPMASFTVFDMVLMGRRSHMGWCVGEEDIAAVARVMKRLNIDGLAMKNFNELSGGQKQKILIARALAQDPAVLLLDEPTSSLDLRHQLEAMEYVRSLVDTTGITVVISIHDLNLAARYCDTMAMMKEGVIAAAGPPARLITAENIREVYGVEARLLDNDGGAPVVVPLRAADAGRS</sequence>
<protein>
    <recommendedName>
        <fullName evidence="7">Cobalamin import ATP-binding protein BtuD</fullName>
        <ecNumber evidence="6">7.6.2.8</ecNumber>
    </recommendedName>
    <alternativeName>
        <fullName evidence="8">Vitamin B12-transporting ATPase</fullName>
    </alternativeName>
</protein>
<evidence type="ECO:0000256" key="8">
    <source>
        <dbReference type="ARBA" id="ARBA00077139"/>
    </source>
</evidence>
<evidence type="ECO:0000256" key="6">
    <source>
        <dbReference type="ARBA" id="ARBA00066387"/>
    </source>
</evidence>
<dbReference type="GO" id="GO:0016887">
    <property type="term" value="F:ATP hydrolysis activity"/>
    <property type="evidence" value="ECO:0007669"/>
    <property type="project" value="InterPro"/>
</dbReference>
<dbReference type="PROSITE" id="PS50893">
    <property type="entry name" value="ABC_TRANSPORTER_2"/>
    <property type="match status" value="1"/>
</dbReference>
<evidence type="ECO:0000313" key="10">
    <source>
        <dbReference type="EMBL" id="QYZ80157.1"/>
    </source>
</evidence>
<dbReference type="PANTHER" id="PTHR42794:SF2">
    <property type="entry name" value="ABC TRANSPORTER ATP-BINDING PROTEIN"/>
    <property type="match status" value="1"/>
</dbReference>
<reference evidence="10" key="1">
    <citation type="journal article" date="2005" name="Int. J. Syst. Evol. Microbiol.">
        <title>Methanofollis formosanus sp. nov., isolated from a fish pond.</title>
        <authorList>
            <person name="Wu S.Y."/>
            <person name="Chen S.C."/>
            <person name="Lai M.C."/>
        </authorList>
    </citation>
    <scope>NUCLEOTIDE SEQUENCE</scope>
    <source>
        <strain evidence="10">ML15</strain>
    </source>
</reference>
<accession>A0A8G1A4X2</accession>
<dbReference type="PROSITE" id="PS00211">
    <property type="entry name" value="ABC_TRANSPORTER_1"/>
    <property type="match status" value="1"/>
</dbReference>
<dbReference type="InterPro" id="IPR003439">
    <property type="entry name" value="ABC_transporter-like_ATP-bd"/>
</dbReference>
<evidence type="ECO:0000259" key="9">
    <source>
        <dbReference type="PROSITE" id="PS50893"/>
    </source>
</evidence>
<dbReference type="EC" id="7.6.2.8" evidence="6"/>
<evidence type="ECO:0000256" key="7">
    <source>
        <dbReference type="ARBA" id="ARBA00073649"/>
    </source>
</evidence>